<dbReference type="CDD" id="cd17321">
    <property type="entry name" value="MFS_MMR_MDR_like"/>
    <property type="match status" value="1"/>
</dbReference>
<dbReference type="InterPro" id="IPR011701">
    <property type="entry name" value="MFS"/>
</dbReference>
<dbReference type="PANTHER" id="PTHR42718:SF47">
    <property type="entry name" value="METHYL VIOLOGEN RESISTANCE PROTEIN SMVA"/>
    <property type="match status" value="1"/>
</dbReference>
<keyword evidence="2" id="KW-0813">Transport</keyword>
<evidence type="ECO:0000313" key="10">
    <source>
        <dbReference type="EMBL" id="MBB5489452.1"/>
    </source>
</evidence>
<dbReference type="Pfam" id="PF07690">
    <property type="entry name" value="MFS_1"/>
    <property type="match status" value="1"/>
</dbReference>
<feature type="transmembrane region" description="Helical" evidence="8">
    <location>
        <begin position="172"/>
        <end position="196"/>
    </location>
</feature>
<feature type="transmembrane region" description="Helical" evidence="8">
    <location>
        <begin position="233"/>
        <end position="254"/>
    </location>
</feature>
<feature type="transmembrane region" description="Helical" evidence="8">
    <location>
        <begin position="56"/>
        <end position="76"/>
    </location>
</feature>
<evidence type="ECO:0000313" key="11">
    <source>
        <dbReference type="Proteomes" id="UP000579647"/>
    </source>
</evidence>
<gene>
    <name evidence="10" type="ORF">HNR07_000589</name>
</gene>
<dbReference type="Gene3D" id="1.20.1720.10">
    <property type="entry name" value="Multidrug resistance protein D"/>
    <property type="match status" value="1"/>
</dbReference>
<feature type="transmembrane region" description="Helical" evidence="8">
    <location>
        <begin position="367"/>
        <end position="391"/>
    </location>
</feature>
<dbReference type="GO" id="GO:0022857">
    <property type="term" value="F:transmembrane transporter activity"/>
    <property type="evidence" value="ECO:0007669"/>
    <property type="project" value="InterPro"/>
</dbReference>
<comment type="subcellular location">
    <subcellularLocation>
        <location evidence="1">Cell membrane</location>
        <topology evidence="1">Multi-pass membrane protein</topology>
    </subcellularLocation>
</comment>
<feature type="transmembrane region" description="Helical" evidence="8">
    <location>
        <begin position="275"/>
        <end position="297"/>
    </location>
</feature>
<dbReference type="InterPro" id="IPR001958">
    <property type="entry name" value="Tet-R_TetA/multi-R_MdtG-like"/>
</dbReference>
<dbReference type="GO" id="GO:0005886">
    <property type="term" value="C:plasma membrane"/>
    <property type="evidence" value="ECO:0007669"/>
    <property type="project" value="UniProtKB-SubCell"/>
</dbReference>
<name>A0A840W065_9ACTN</name>
<reference evidence="10 11" key="1">
    <citation type="submission" date="2020-08" db="EMBL/GenBank/DDBJ databases">
        <title>Sequencing the genomes of 1000 actinobacteria strains.</title>
        <authorList>
            <person name="Klenk H.-P."/>
        </authorList>
    </citation>
    <scope>NUCLEOTIDE SEQUENCE [LARGE SCALE GENOMIC DNA]</scope>
    <source>
        <strain evidence="10 11">DSM 44598</strain>
    </source>
</reference>
<keyword evidence="4 8" id="KW-0812">Transmembrane</keyword>
<keyword evidence="5 8" id="KW-1133">Transmembrane helix</keyword>
<feature type="transmembrane region" description="Helical" evidence="8">
    <location>
        <begin position="341"/>
        <end position="361"/>
    </location>
</feature>
<feature type="compositionally biased region" description="Low complexity" evidence="7">
    <location>
        <begin position="530"/>
        <end position="541"/>
    </location>
</feature>
<evidence type="ECO:0000256" key="2">
    <source>
        <dbReference type="ARBA" id="ARBA00022448"/>
    </source>
</evidence>
<dbReference type="InterPro" id="IPR020846">
    <property type="entry name" value="MFS_dom"/>
</dbReference>
<evidence type="ECO:0000256" key="4">
    <source>
        <dbReference type="ARBA" id="ARBA00022692"/>
    </source>
</evidence>
<feature type="transmembrane region" description="Helical" evidence="8">
    <location>
        <begin position="146"/>
        <end position="166"/>
    </location>
</feature>
<feature type="transmembrane region" description="Helical" evidence="8">
    <location>
        <begin position="480"/>
        <end position="501"/>
    </location>
</feature>
<evidence type="ECO:0000259" key="9">
    <source>
        <dbReference type="PROSITE" id="PS50850"/>
    </source>
</evidence>
<keyword evidence="6 8" id="KW-0472">Membrane</keyword>
<dbReference type="InterPro" id="IPR036259">
    <property type="entry name" value="MFS_trans_sf"/>
</dbReference>
<comment type="caution">
    <text evidence="10">The sequence shown here is derived from an EMBL/GenBank/DDBJ whole genome shotgun (WGS) entry which is preliminary data.</text>
</comment>
<dbReference type="AlphaFoldDB" id="A0A840W065"/>
<dbReference type="Gene3D" id="1.20.1250.20">
    <property type="entry name" value="MFS general substrate transporter like domains"/>
    <property type="match status" value="1"/>
</dbReference>
<feature type="region of interest" description="Disordered" evidence="7">
    <location>
        <begin position="511"/>
        <end position="571"/>
    </location>
</feature>
<dbReference type="PROSITE" id="PS50850">
    <property type="entry name" value="MFS"/>
    <property type="match status" value="1"/>
</dbReference>
<evidence type="ECO:0000256" key="5">
    <source>
        <dbReference type="ARBA" id="ARBA00022989"/>
    </source>
</evidence>
<keyword evidence="11" id="KW-1185">Reference proteome</keyword>
<evidence type="ECO:0000256" key="6">
    <source>
        <dbReference type="ARBA" id="ARBA00023136"/>
    </source>
</evidence>
<dbReference type="Proteomes" id="UP000579647">
    <property type="component" value="Unassembled WGS sequence"/>
</dbReference>
<evidence type="ECO:0000256" key="7">
    <source>
        <dbReference type="SAM" id="MobiDB-lite"/>
    </source>
</evidence>
<feature type="transmembrane region" description="Helical" evidence="8">
    <location>
        <begin position="113"/>
        <end position="134"/>
    </location>
</feature>
<sequence>MNTTPSLSRSGTPRATGREWLGLGVLALPTLLLSLDMSVLYLALPHLAADLRPTGAQTLWIMDVYGFMIAGFLITMGTLGDRIGRRRLLMIGATAFGLASVAAAFSTTAEMLIATRTLMGVAGATLMPSTLALISNMFRDPAQRAVAISVWTSCFMGGTAIGPVVGGVLLQWFWWGSVFLLGVPVMLLLLVCAPLLLPEYRDPAAGRLDLFSVTLSLAAILPVVYGLKTAAEGGSGATALGTVLAGTAMGVWFVRRQLRLPDPLLDLRLFRVRSFSAALATMMVGAVAMGGTFLLLSQYLQLVAGNSPLVAGLWLVPPALAMIVSTMCGPPLAQRIGRANVIGGGMFVSALGFVLLVFVPAEGGTGMVVLGLLLTSVGLGPGAALIADIVVGSAPREKAGSAASMSETSGEFGIAIGVALLGSMAAAVYRTRVEVPEGATDRAGEEAAQQTLAGAAGAAGELPPQQAAALLESAREAFTAGLNVTAGFGIVAMVVFGAVALRMLRGAEGAVPKASEGPDEAAGGFGEPGGSAAAGESPAQADEPDQADESVRPAESVQVTGPDADPTGRTR</sequence>
<dbReference type="PRINTS" id="PR01035">
    <property type="entry name" value="TCRTETA"/>
</dbReference>
<evidence type="ECO:0000256" key="8">
    <source>
        <dbReference type="SAM" id="Phobius"/>
    </source>
</evidence>
<feature type="transmembrane region" description="Helical" evidence="8">
    <location>
        <begin position="20"/>
        <end position="44"/>
    </location>
</feature>
<feature type="transmembrane region" description="Helical" evidence="8">
    <location>
        <begin position="412"/>
        <end position="429"/>
    </location>
</feature>
<proteinExistence type="predicted"/>
<feature type="transmembrane region" description="Helical" evidence="8">
    <location>
        <begin position="88"/>
        <end position="107"/>
    </location>
</feature>
<feature type="transmembrane region" description="Helical" evidence="8">
    <location>
        <begin position="309"/>
        <end position="329"/>
    </location>
</feature>
<feature type="domain" description="Major facilitator superfamily (MFS) profile" evidence="9">
    <location>
        <begin position="22"/>
        <end position="515"/>
    </location>
</feature>
<protein>
    <submittedName>
        <fullName evidence="10">DHA2 family multidrug resistance protein-like MFS transporter</fullName>
    </submittedName>
</protein>
<keyword evidence="3" id="KW-1003">Cell membrane</keyword>
<feature type="transmembrane region" description="Helical" evidence="8">
    <location>
        <begin position="208"/>
        <end position="227"/>
    </location>
</feature>
<organism evidence="10 11">
    <name type="scientific">Nocardiopsis metallicus</name>
    <dbReference type="NCBI Taxonomy" id="179819"/>
    <lineage>
        <taxon>Bacteria</taxon>
        <taxon>Bacillati</taxon>
        <taxon>Actinomycetota</taxon>
        <taxon>Actinomycetes</taxon>
        <taxon>Streptosporangiales</taxon>
        <taxon>Nocardiopsidaceae</taxon>
        <taxon>Nocardiopsis</taxon>
    </lineage>
</organism>
<dbReference type="SUPFAM" id="SSF103473">
    <property type="entry name" value="MFS general substrate transporter"/>
    <property type="match status" value="1"/>
</dbReference>
<dbReference type="PANTHER" id="PTHR42718">
    <property type="entry name" value="MAJOR FACILITATOR SUPERFAMILY MULTIDRUG TRANSPORTER MFSC"/>
    <property type="match status" value="1"/>
</dbReference>
<dbReference type="EMBL" id="JACHDO010000001">
    <property type="protein sequence ID" value="MBB5489452.1"/>
    <property type="molecule type" value="Genomic_DNA"/>
</dbReference>
<evidence type="ECO:0000256" key="1">
    <source>
        <dbReference type="ARBA" id="ARBA00004651"/>
    </source>
</evidence>
<evidence type="ECO:0000256" key="3">
    <source>
        <dbReference type="ARBA" id="ARBA00022475"/>
    </source>
</evidence>
<accession>A0A840W065</accession>